<dbReference type="Proteomes" id="UP000253562">
    <property type="component" value="Unassembled WGS sequence"/>
</dbReference>
<reference evidence="1 2" key="1">
    <citation type="submission" date="2018-07" db="EMBL/GenBank/DDBJ databases">
        <title>Comparative genomes isolates from brazilian mangrove.</title>
        <authorList>
            <person name="De Araujo J.E."/>
            <person name="Taketani R.G."/>
            <person name="Silva M.C.P."/>
            <person name="Lourenco M.V."/>
            <person name="Oliveira V.M."/>
            <person name="Andreote F.D."/>
        </authorList>
    </citation>
    <scope>NUCLEOTIDE SEQUENCE [LARGE SCALE GENOMIC DNA]</scope>
    <source>
        <strain evidence="1 2">HEX PRIS-MGV</strain>
    </source>
</reference>
<sequence length="131" mass="14835">MASYFGNYFGLTVSGSTSLPTPSFASQYDMYKQTWQSFPDIGEVSYHDTSQTVSGAKARKCLPLQSELAHVDRFASQVDYATFIVWDATLEGVSLQGNGKLTWTDGTVWTIQALWKEHFETQWRCLCRQDL</sequence>
<comment type="caution">
    <text evidence="1">The sequence shown here is derived from an EMBL/GenBank/DDBJ whole genome shotgun (WGS) entry which is preliminary data.</text>
</comment>
<dbReference type="OrthoDB" id="286766at2"/>
<dbReference type="AlphaFoldDB" id="A0A368KMN6"/>
<gene>
    <name evidence="1" type="ORF">DTL42_18305</name>
</gene>
<proteinExistence type="predicted"/>
<dbReference type="EMBL" id="QPEX01000037">
    <property type="protein sequence ID" value="RCS43939.1"/>
    <property type="molecule type" value="Genomic_DNA"/>
</dbReference>
<dbReference type="RefSeq" id="WP_114370653.1">
    <property type="nucleotide sequence ID" value="NZ_QPEX01000037.1"/>
</dbReference>
<name>A0A368KMN6_9BACT</name>
<organism evidence="1 2">
    <name type="scientific">Bremerella cremea</name>
    <dbReference type="NCBI Taxonomy" id="1031537"/>
    <lineage>
        <taxon>Bacteria</taxon>
        <taxon>Pseudomonadati</taxon>
        <taxon>Planctomycetota</taxon>
        <taxon>Planctomycetia</taxon>
        <taxon>Pirellulales</taxon>
        <taxon>Pirellulaceae</taxon>
        <taxon>Bremerella</taxon>
    </lineage>
</organism>
<protein>
    <submittedName>
        <fullName evidence="1">Uncharacterized protein</fullName>
    </submittedName>
</protein>
<evidence type="ECO:0000313" key="1">
    <source>
        <dbReference type="EMBL" id="RCS43939.1"/>
    </source>
</evidence>
<evidence type="ECO:0000313" key="2">
    <source>
        <dbReference type="Proteomes" id="UP000253562"/>
    </source>
</evidence>
<accession>A0A368KMN6</accession>